<protein>
    <submittedName>
        <fullName evidence="2">Uncharacterized protein</fullName>
    </submittedName>
</protein>
<comment type="caution">
    <text evidence="2">The sequence shown here is derived from an EMBL/GenBank/DDBJ whole genome shotgun (WGS) entry which is preliminary data.</text>
</comment>
<gene>
    <name evidence="2" type="ORF">C0Z18_29330</name>
</gene>
<feature type="transmembrane region" description="Helical" evidence="1">
    <location>
        <begin position="12"/>
        <end position="30"/>
    </location>
</feature>
<evidence type="ECO:0000313" key="2">
    <source>
        <dbReference type="EMBL" id="PMS15001.1"/>
    </source>
</evidence>
<keyword evidence="1" id="KW-0812">Transmembrane</keyword>
<evidence type="ECO:0000313" key="3">
    <source>
        <dbReference type="Proteomes" id="UP000235616"/>
    </source>
</evidence>
<organism evidence="2 3">
    <name type="scientific">Trinickia dabaoshanensis</name>
    <dbReference type="NCBI Taxonomy" id="564714"/>
    <lineage>
        <taxon>Bacteria</taxon>
        <taxon>Pseudomonadati</taxon>
        <taxon>Pseudomonadota</taxon>
        <taxon>Betaproteobacteria</taxon>
        <taxon>Burkholderiales</taxon>
        <taxon>Burkholderiaceae</taxon>
        <taxon>Trinickia</taxon>
    </lineage>
</organism>
<name>A0A2N7VCW1_9BURK</name>
<keyword evidence="1" id="KW-1133">Transmembrane helix</keyword>
<keyword evidence="3" id="KW-1185">Reference proteome</keyword>
<sequence length="72" mass="8227">MKFGSAEWWKDRTLLVVVSLILASLAWAFGHAAGEWSSLILGVVVFVALFLENRRLRREVRRLSDGGRRAER</sequence>
<accession>A0A2N7VCW1</accession>
<reference evidence="2 3" key="1">
    <citation type="submission" date="2018-01" db="EMBL/GenBank/DDBJ databases">
        <title>Whole genome analyses suggest that Burkholderia sensu lato contains two further novel genera in the rhizoxinica-symbiotica group Mycetohabitans gen. nov., and Trinickia gen. nov.: implications for the evolution of diazotrophy and nodulation in the Burkholderiaceae.</title>
        <authorList>
            <person name="Estrada-de los Santos P."/>
            <person name="Palmer M."/>
            <person name="Chavez-Ramirez B."/>
            <person name="Beukes C."/>
            <person name="Steenkamp E.T."/>
            <person name="Hirsch A.M."/>
            <person name="Manyaka P."/>
            <person name="Maluk M."/>
            <person name="Lafos M."/>
            <person name="Crook M."/>
            <person name="Gross E."/>
            <person name="Simon M.F."/>
            <person name="Bueno dos Reis Junior F."/>
            <person name="Poole P.S."/>
            <person name="Venter S.N."/>
            <person name="James E.K."/>
        </authorList>
    </citation>
    <scope>NUCLEOTIDE SEQUENCE [LARGE SCALE GENOMIC DNA]</scope>
    <source>
        <strain evidence="2 3">GIMN1.004</strain>
    </source>
</reference>
<proteinExistence type="predicted"/>
<keyword evidence="1" id="KW-0472">Membrane</keyword>
<dbReference type="RefSeq" id="WP_102648948.1">
    <property type="nucleotide sequence ID" value="NZ_PNYA01000037.1"/>
</dbReference>
<dbReference type="Proteomes" id="UP000235616">
    <property type="component" value="Unassembled WGS sequence"/>
</dbReference>
<feature type="transmembrane region" description="Helical" evidence="1">
    <location>
        <begin position="36"/>
        <end position="52"/>
    </location>
</feature>
<evidence type="ECO:0000256" key="1">
    <source>
        <dbReference type="SAM" id="Phobius"/>
    </source>
</evidence>
<dbReference type="AlphaFoldDB" id="A0A2N7VCW1"/>
<dbReference type="EMBL" id="PNYA01000037">
    <property type="protein sequence ID" value="PMS15001.1"/>
    <property type="molecule type" value="Genomic_DNA"/>
</dbReference>